<reference evidence="3" key="2">
    <citation type="submission" date="2020-09" db="EMBL/GenBank/DDBJ databases">
        <authorList>
            <person name="Sun Q."/>
            <person name="Kim S."/>
        </authorList>
    </citation>
    <scope>NUCLEOTIDE SEQUENCE</scope>
    <source>
        <strain evidence="3">KCTC 32296</strain>
    </source>
</reference>
<reference evidence="3" key="1">
    <citation type="journal article" date="2014" name="Int. J. Syst. Evol. Microbiol.">
        <title>Complete genome sequence of Corynebacterium casei LMG S-19264T (=DSM 44701T), isolated from a smear-ripened cheese.</title>
        <authorList>
            <consortium name="US DOE Joint Genome Institute (JGI-PGF)"/>
            <person name="Walter F."/>
            <person name="Albersmeier A."/>
            <person name="Kalinowski J."/>
            <person name="Ruckert C."/>
        </authorList>
    </citation>
    <scope>NUCLEOTIDE SEQUENCE</scope>
    <source>
        <strain evidence="3">KCTC 32296</strain>
    </source>
</reference>
<keyword evidence="4" id="KW-1185">Reference proteome</keyword>
<accession>A0A918UUU0</accession>
<proteinExistence type="predicted"/>
<dbReference type="RefSeq" id="WP_189486393.1">
    <property type="nucleotide sequence ID" value="NZ_BMZB01000002.1"/>
</dbReference>
<feature type="chain" id="PRO_5036719136" description="Secreted protein" evidence="2">
    <location>
        <begin position="28"/>
        <end position="131"/>
    </location>
</feature>
<gene>
    <name evidence="3" type="ORF">GCM10011273_21010</name>
</gene>
<feature type="signal peptide" evidence="2">
    <location>
        <begin position="1"/>
        <end position="27"/>
    </location>
</feature>
<dbReference type="Proteomes" id="UP000662572">
    <property type="component" value="Unassembled WGS sequence"/>
</dbReference>
<sequence>MIQSLRTFSKRVVALCTLLCMAAVLNAGFVSMQNATLDIRHAASGDVKLADGGWVETCAADDCHSHVEPPEHIHDGFDLHHHHSSDVPTPPLERRSEIPQTILATVADLIPAAMAVPAGHIPHMPDQPPRV</sequence>
<evidence type="ECO:0008006" key="5">
    <source>
        <dbReference type="Google" id="ProtNLM"/>
    </source>
</evidence>
<evidence type="ECO:0000256" key="1">
    <source>
        <dbReference type="SAM" id="MobiDB-lite"/>
    </source>
</evidence>
<feature type="region of interest" description="Disordered" evidence="1">
    <location>
        <begin position="74"/>
        <end position="93"/>
    </location>
</feature>
<dbReference type="EMBL" id="BMZB01000002">
    <property type="protein sequence ID" value="GGZ34375.1"/>
    <property type="molecule type" value="Genomic_DNA"/>
</dbReference>
<keyword evidence="2" id="KW-0732">Signal</keyword>
<organism evidence="3 4">
    <name type="scientific">Asticcacaulis endophyticus</name>
    <dbReference type="NCBI Taxonomy" id="1395890"/>
    <lineage>
        <taxon>Bacteria</taxon>
        <taxon>Pseudomonadati</taxon>
        <taxon>Pseudomonadota</taxon>
        <taxon>Alphaproteobacteria</taxon>
        <taxon>Caulobacterales</taxon>
        <taxon>Caulobacteraceae</taxon>
        <taxon>Asticcacaulis</taxon>
    </lineage>
</organism>
<protein>
    <recommendedName>
        <fullName evidence="5">Secreted protein</fullName>
    </recommendedName>
</protein>
<name>A0A918UUU0_9CAUL</name>
<dbReference type="AlphaFoldDB" id="A0A918UUU0"/>
<evidence type="ECO:0000313" key="4">
    <source>
        <dbReference type="Proteomes" id="UP000662572"/>
    </source>
</evidence>
<evidence type="ECO:0000313" key="3">
    <source>
        <dbReference type="EMBL" id="GGZ34375.1"/>
    </source>
</evidence>
<comment type="caution">
    <text evidence="3">The sequence shown here is derived from an EMBL/GenBank/DDBJ whole genome shotgun (WGS) entry which is preliminary data.</text>
</comment>
<evidence type="ECO:0000256" key="2">
    <source>
        <dbReference type="SAM" id="SignalP"/>
    </source>
</evidence>